<dbReference type="SUPFAM" id="SSF51197">
    <property type="entry name" value="Clavaminate synthase-like"/>
    <property type="match status" value="1"/>
</dbReference>
<organism evidence="2 3">
    <name type="scientific">Pseudoxanthomonas gei</name>
    <dbReference type="NCBI Taxonomy" id="1383030"/>
    <lineage>
        <taxon>Bacteria</taxon>
        <taxon>Pseudomonadati</taxon>
        <taxon>Pseudomonadota</taxon>
        <taxon>Gammaproteobacteria</taxon>
        <taxon>Lysobacterales</taxon>
        <taxon>Lysobacteraceae</taxon>
        <taxon>Pseudoxanthomonas</taxon>
    </lineage>
</organism>
<dbReference type="PANTHER" id="PTHR12461">
    <property type="entry name" value="HYPOXIA-INDUCIBLE FACTOR 1 ALPHA INHIBITOR-RELATED"/>
    <property type="match status" value="1"/>
</dbReference>
<dbReference type="Proteomes" id="UP001429354">
    <property type="component" value="Unassembled WGS sequence"/>
</dbReference>
<dbReference type="SMART" id="SM00558">
    <property type="entry name" value="JmjC"/>
    <property type="match status" value="1"/>
</dbReference>
<dbReference type="RefSeq" id="WP_162350942.1">
    <property type="nucleotide sequence ID" value="NZ_QOVG01000018.1"/>
</dbReference>
<reference evidence="2 3" key="1">
    <citation type="submission" date="2018-07" db="EMBL/GenBank/DDBJ databases">
        <title>Whole genome Sequencing of Pseudoxanthomonas gei KCTC 32298 (T).</title>
        <authorList>
            <person name="Kumar S."/>
            <person name="Bansal K."/>
            <person name="Kaur A."/>
            <person name="Patil P."/>
            <person name="Sharma S."/>
            <person name="Patil P.B."/>
        </authorList>
    </citation>
    <scope>NUCLEOTIDE SEQUENCE [LARGE SCALE GENOMIC DNA]</scope>
    <source>
        <strain evidence="2 3">KCTC 32298</strain>
    </source>
</reference>
<dbReference type="EMBL" id="QOVG01000018">
    <property type="protein sequence ID" value="NDK40283.1"/>
    <property type="molecule type" value="Genomic_DNA"/>
</dbReference>
<dbReference type="Gene3D" id="2.60.120.10">
    <property type="entry name" value="Jelly Rolls"/>
    <property type="match status" value="1"/>
</dbReference>
<sequence>MPAPIDELSSQVGDLSPDDLAGLARPLVIRGACNDWPLVRAGRESDSAFAHQLSSLDNGSAVDTLLMAPQEAGVIGYNAHLNGFNYRHFRVSVTEVLQRLAAYSRHPGVTPGVALQSALIPDCLPAFQQAHPMPLLAPGILPRLWIGNQVTTPTHFDASHNLAVVVCGRRRFTLFAPEQVGNLYIGPLDFAPTGAAISMARLDQADDPRFPRLRVALEHSLTAELVPGDALYIPPLWWHHVASMQPLNALVNYWWKGPTTDGCIAESGMGALTHALLAFKSLAPAERAAWKTLLDHYVFNQEDPAAHIPADRRGVLGNLTPELVEQARLKIRHSL</sequence>
<feature type="domain" description="JmjC" evidence="1">
    <location>
        <begin position="109"/>
        <end position="272"/>
    </location>
</feature>
<evidence type="ECO:0000313" key="3">
    <source>
        <dbReference type="Proteomes" id="UP001429354"/>
    </source>
</evidence>
<gene>
    <name evidence="2" type="ORF">DT603_15705</name>
</gene>
<accession>A0ABX0AM01</accession>
<evidence type="ECO:0000259" key="1">
    <source>
        <dbReference type="PROSITE" id="PS51184"/>
    </source>
</evidence>
<protein>
    <submittedName>
        <fullName evidence="2">Cupin-like domain-containing protein</fullName>
    </submittedName>
</protein>
<dbReference type="Pfam" id="PF13621">
    <property type="entry name" value="Cupin_8"/>
    <property type="match status" value="1"/>
</dbReference>
<evidence type="ECO:0000313" key="2">
    <source>
        <dbReference type="EMBL" id="NDK40283.1"/>
    </source>
</evidence>
<dbReference type="InterPro" id="IPR003347">
    <property type="entry name" value="JmjC_dom"/>
</dbReference>
<proteinExistence type="predicted"/>
<keyword evidence="3" id="KW-1185">Reference proteome</keyword>
<dbReference type="PROSITE" id="PS51184">
    <property type="entry name" value="JMJC"/>
    <property type="match status" value="1"/>
</dbReference>
<dbReference type="InterPro" id="IPR014710">
    <property type="entry name" value="RmlC-like_jellyroll"/>
</dbReference>
<dbReference type="InterPro" id="IPR041667">
    <property type="entry name" value="Cupin_8"/>
</dbReference>
<name>A0ABX0AM01_9GAMM</name>
<comment type="caution">
    <text evidence="2">The sequence shown here is derived from an EMBL/GenBank/DDBJ whole genome shotgun (WGS) entry which is preliminary data.</text>
</comment>
<dbReference type="PANTHER" id="PTHR12461:SF105">
    <property type="entry name" value="HYPOXIA-INDUCIBLE FACTOR 1-ALPHA INHIBITOR"/>
    <property type="match status" value="1"/>
</dbReference>